<sequence>MWAACCGRTRLLSSHLTPVVHPDEHALAESIE</sequence>
<protein>
    <submittedName>
        <fullName evidence="1">Uncharacterized protein</fullName>
    </submittedName>
</protein>
<organism evidence="1">
    <name type="scientific">Arundo donax</name>
    <name type="common">Giant reed</name>
    <name type="synonym">Donax arundinaceus</name>
    <dbReference type="NCBI Taxonomy" id="35708"/>
    <lineage>
        <taxon>Eukaryota</taxon>
        <taxon>Viridiplantae</taxon>
        <taxon>Streptophyta</taxon>
        <taxon>Embryophyta</taxon>
        <taxon>Tracheophyta</taxon>
        <taxon>Spermatophyta</taxon>
        <taxon>Magnoliopsida</taxon>
        <taxon>Liliopsida</taxon>
        <taxon>Poales</taxon>
        <taxon>Poaceae</taxon>
        <taxon>PACMAD clade</taxon>
        <taxon>Arundinoideae</taxon>
        <taxon>Arundineae</taxon>
        <taxon>Arundo</taxon>
    </lineage>
</organism>
<dbReference type="EMBL" id="GBRH01261183">
    <property type="protein sequence ID" value="JAD36712.1"/>
    <property type="molecule type" value="Transcribed_RNA"/>
</dbReference>
<reference evidence="1" key="1">
    <citation type="submission" date="2014-09" db="EMBL/GenBank/DDBJ databases">
        <authorList>
            <person name="Magalhaes I.L.F."/>
            <person name="Oliveira U."/>
            <person name="Santos F.R."/>
            <person name="Vidigal T.H.D.A."/>
            <person name="Brescovit A.D."/>
            <person name="Santos A.J."/>
        </authorList>
    </citation>
    <scope>NUCLEOTIDE SEQUENCE</scope>
    <source>
        <tissue evidence="1">Shoot tissue taken approximately 20 cm above the soil surface</tissue>
    </source>
</reference>
<dbReference type="AlphaFoldDB" id="A0A0A8ZPE5"/>
<evidence type="ECO:0000313" key="1">
    <source>
        <dbReference type="EMBL" id="JAD36712.1"/>
    </source>
</evidence>
<name>A0A0A8ZPE5_ARUDO</name>
<accession>A0A0A8ZPE5</accession>
<reference evidence="1" key="2">
    <citation type="journal article" date="2015" name="Data Brief">
        <title>Shoot transcriptome of the giant reed, Arundo donax.</title>
        <authorList>
            <person name="Barrero R.A."/>
            <person name="Guerrero F.D."/>
            <person name="Moolhuijzen P."/>
            <person name="Goolsby J.A."/>
            <person name="Tidwell J."/>
            <person name="Bellgard S.E."/>
            <person name="Bellgard M.I."/>
        </authorList>
    </citation>
    <scope>NUCLEOTIDE SEQUENCE</scope>
    <source>
        <tissue evidence="1">Shoot tissue taken approximately 20 cm above the soil surface</tissue>
    </source>
</reference>
<proteinExistence type="predicted"/>